<evidence type="ECO:0000313" key="2">
    <source>
        <dbReference type="Proteomes" id="UP001642540"/>
    </source>
</evidence>
<gene>
    <name evidence="1" type="ORF">ODALV1_LOCUS8993</name>
</gene>
<name>A0ABP1QDS7_9HEXA</name>
<keyword evidence="2" id="KW-1185">Reference proteome</keyword>
<dbReference type="Proteomes" id="UP001642540">
    <property type="component" value="Unassembled WGS sequence"/>
</dbReference>
<organism evidence="1 2">
    <name type="scientific">Orchesella dallaii</name>
    <dbReference type="NCBI Taxonomy" id="48710"/>
    <lineage>
        <taxon>Eukaryota</taxon>
        <taxon>Metazoa</taxon>
        <taxon>Ecdysozoa</taxon>
        <taxon>Arthropoda</taxon>
        <taxon>Hexapoda</taxon>
        <taxon>Collembola</taxon>
        <taxon>Entomobryomorpha</taxon>
        <taxon>Entomobryoidea</taxon>
        <taxon>Orchesellidae</taxon>
        <taxon>Orchesellinae</taxon>
        <taxon>Orchesella</taxon>
    </lineage>
</organism>
<proteinExistence type="predicted"/>
<protein>
    <submittedName>
        <fullName evidence="1">Uncharacterized protein</fullName>
    </submittedName>
</protein>
<evidence type="ECO:0000313" key="1">
    <source>
        <dbReference type="EMBL" id="CAL8095177.1"/>
    </source>
</evidence>
<accession>A0ABP1QDS7</accession>
<comment type="caution">
    <text evidence="1">The sequence shown here is derived from an EMBL/GenBank/DDBJ whole genome shotgun (WGS) entry which is preliminary data.</text>
</comment>
<sequence>MSSIMIIRRYKCWPVVIEGKKQRYQEEASIQICGTTTDREMHVIADNLTPLRKFPYKLCCNCQHCIAYSYEGLTAKVVTEPFMKSINIVFSILCQCSYKLQSTTGLQNSDGSSTTTWVWIR</sequence>
<reference evidence="1 2" key="1">
    <citation type="submission" date="2024-08" db="EMBL/GenBank/DDBJ databases">
        <authorList>
            <person name="Cucini C."/>
            <person name="Frati F."/>
        </authorList>
    </citation>
    <scope>NUCLEOTIDE SEQUENCE [LARGE SCALE GENOMIC DNA]</scope>
</reference>
<dbReference type="EMBL" id="CAXLJM020000027">
    <property type="protein sequence ID" value="CAL8095177.1"/>
    <property type="molecule type" value="Genomic_DNA"/>
</dbReference>